<proteinExistence type="predicted"/>
<sequence length="341" mass="39167">MTGPRDLSPRDAWKRYVDRRRTELTDGSADSYHYRLKLFGAWCEDRGIESVSELNGWLFDEYRAHRAGEGIASTTLHNEMETLRGLVEYLENIGAVEDGLAEKVDVPRVPEDEKSRETKLATDDALAILRYHRSSDETYGSLFHAFLEVAWHTGARLGALRGLDLRDFDRDVGYVEFVHRPETGTPLKNKRKGERMVKLLPEVVDVLDAYVANERWNNHDEHGRQPLFTSTRGRPGRNTVRVWSYRATMPCVYGPCPHGHDPDDCEFRSHTHASKCPSSRAPHHIRTGSITWHQDRGIPKEVTAERVNASQRVIDRHYDTATKLEEMELRRGPHMDKLSLD</sequence>
<accession>A0ACD5HWN6</accession>
<reference evidence="1" key="1">
    <citation type="submission" date="2023-10" db="EMBL/GenBank/DDBJ databases">
        <title>A new archaeal virus that suppresses the transcription of host immunity genes.</title>
        <authorList>
            <person name="Turgeman-Grott I."/>
            <person name="Golan N."/>
            <person name="Neri U."/>
            <person name="Naki D."/>
            <person name="Altman N."/>
            <person name="Eizenshtein K."/>
            <person name="Choudhary D."/>
            <person name="Levi R."/>
            <person name="Himani H."/>
            <person name="Reshef L."/>
            <person name="Papke T.R."/>
            <person name="Gophna U."/>
        </authorList>
    </citation>
    <scope>NUCLEOTIDE SEQUENCE</scope>
    <source>
        <strain evidence="1">Atlit-48N</strain>
    </source>
</reference>
<evidence type="ECO:0000313" key="2">
    <source>
        <dbReference type="Proteomes" id="UP000257089"/>
    </source>
</evidence>
<protein>
    <submittedName>
        <fullName evidence="1">Tyrosine-type recombinase/integrase</fullName>
    </submittedName>
</protein>
<evidence type="ECO:0000313" key="1">
    <source>
        <dbReference type="EMBL" id="XRJ20010.1"/>
    </source>
</evidence>
<dbReference type="EMBL" id="CP137689">
    <property type="protein sequence ID" value="XRJ20010.1"/>
    <property type="molecule type" value="Genomic_DNA"/>
</dbReference>
<dbReference type="Proteomes" id="UP000257089">
    <property type="component" value="Chromosome"/>
</dbReference>
<name>A0ACD5HWN6_9EURY</name>
<gene>
    <name evidence="1" type="ORF">DEQ67_001395</name>
</gene>
<organism evidence="1 2">
    <name type="scientific">Haloferax sp. Atlit-48N</name>
    <dbReference type="NCBI Taxonomy" id="2077198"/>
    <lineage>
        <taxon>Archaea</taxon>
        <taxon>Methanobacteriati</taxon>
        <taxon>Methanobacteriota</taxon>
        <taxon>Stenosarchaea group</taxon>
        <taxon>Halobacteria</taxon>
        <taxon>Halobacteriales</taxon>
        <taxon>Haloferacaceae</taxon>
        <taxon>Haloferax</taxon>
    </lineage>
</organism>